<dbReference type="NCBIfam" id="NF033788">
    <property type="entry name" value="HTH_metalloreg"/>
    <property type="match status" value="1"/>
</dbReference>
<evidence type="ECO:0000313" key="6">
    <source>
        <dbReference type="Proteomes" id="UP001500393"/>
    </source>
</evidence>
<evidence type="ECO:0000259" key="4">
    <source>
        <dbReference type="PROSITE" id="PS50987"/>
    </source>
</evidence>
<dbReference type="InterPro" id="IPR011991">
    <property type="entry name" value="ArsR-like_HTH"/>
</dbReference>
<proteinExistence type="predicted"/>
<evidence type="ECO:0000313" key="5">
    <source>
        <dbReference type="EMBL" id="GAA1571006.1"/>
    </source>
</evidence>
<dbReference type="PRINTS" id="PR00778">
    <property type="entry name" value="HTHARSR"/>
</dbReference>
<dbReference type="Gene3D" id="1.10.10.10">
    <property type="entry name" value="Winged helix-like DNA-binding domain superfamily/Winged helix DNA-binding domain"/>
    <property type="match status" value="1"/>
</dbReference>
<reference evidence="6" key="1">
    <citation type="journal article" date="2019" name="Int. J. Syst. Evol. Microbiol.">
        <title>The Global Catalogue of Microorganisms (GCM) 10K type strain sequencing project: providing services to taxonomists for standard genome sequencing and annotation.</title>
        <authorList>
            <consortium name="The Broad Institute Genomics Platform"/>
            <consortium name="The Broad Institute Genome Sequencing Center for Infectious Disease"/>
            <person name="Wu L."/>
            <person name="Ma J."/>
        </authorList>
    </citation>
    <scope>NUCLEOTIDE SEQUENCE [LARGE SCALE GENOMIC DNA]</scope>
    <source>
        <strain evidence="6">JCM 14969</strain>
    </source>
</reference>
<dbReference type="Pfam" id="PF01022">
    <property type="entry name" value="HTH_5"/>
    <property type="match status" value="1"/>
</dbReference>
<dbReference type="SMART" id="SM00418">
    <property type="entry name" value="HTH_ARSR"/>
    <property type="match status" value="1"/>
</dbReference>
<keyword evidence="2" id="KW-0238">DNA-binding</keyword>
<dbReference type="PROSITE" id="PS00846">
    <property type="entry name" value="HTH_ARSR_1"/>
    <property type="match status" value="1"/>
</dbReference>
<dbReference type="InterPro" id="IPR036390">
    <property type="entry name" value="WH_DNA-bd_sf"/>
</dbReference>
<dbReference type="InterPro" id="IPR018334">
    <property type="entry name" value="ArsR_HTH"/>
</dbReference>
<dbReference type="CDD" id="cd00090">
    <property type="entry name" value="HTH_ARSR"/>
    <property type="match status" value="1"/>
</dbReference>
<keyword evidence="1" id="KW-0805">Transcription regulation</keyword>
<dbReference type="InterPro" id="IPR051081">
    <property type="entry name" value="HTH_MetalResp_TranReg"/>
</dbReference>
<organism evidence="5 6">
    <name type="scientific">Kribbella sancticallisti</name>
    <dbReference type="NCBI Taxonomy" id="460087"/>
    <lineage>
        <taxon>Bacteria</taxon>
        <taxon>Bacillati</taxon>
        <taxon>Actinomycetota</taxon>
        <taxon>Actinomycetes</taxon>
        <taxon>Propionibacteriales</taxon>
        <taxon>Kribbellaceae</taxon>
        <taxon>Kribbella</taxon>
    </lineage>
</organism>
<dbReference type="InterPro" id="IPR001845">
    <property type="entry name" value="HTH_ArsR_DNA-bd_dom"/>
</dbReference>
<dbReference type="InterPro" id="IPR036388">
    <property type="entry name" value="WH-like_DNA-bd_sf"/>
</dbReference>
<evidence type="ECO:0000256" key="3">
    <source>
        <dbReference type="ARBA" id="ARBA00023163"/>
    </source>
</evidence>
<dbReference type="PROSITE" id="PS50987">
    <property type="entry name" value="HTH_ARSR_2"/>
    <property type="match status" value="1"/>
</dbReference>
<comment type="caution">
    <text evidence="5">The sequence shown here is derived from an EMBL/GenBank/DDBJ whole genome shotgun (WGS) entry which is preliminary data.</text>
</comment>
<evidence type="ECO:0000256" key="2">
    <source>
        <dbReference type="ARBA" id="ARBA00023125"/>
    </source>
</evidence>
<keyword evidence="3" id="KW-0804">Transcription</keyword>
<sequence>MNNRPSAAAKAGAAADEFTPQVTGVAIERDEAERLATVLKALSDPTRLQLLAMIEASPDSEACVADLTEPLELSQPTISHHLKILVSAGILAREKRGLWSWYSVVPDQLETLRRLLPGPTFLQPGS</sequence>
<dbReference type="SUPFAM" id="SSF46785">
    <property type="entry name" value="Winged helix' DNA-binding domain"/>
    <property type="match status" value="1"/>
</dbReference>
<feature type="domain" description="HTH arsR-type" evidence="4">
    <location>
        <begin position="27"/>
        <end position="124"/>
    </location>
</feature>
<dbReference type="PANTHER" id="PTHR33154:SF18">
    <property type="entry name" value="ARSENICAL RESISTANCE OPERON REPRESSOR"/>
    <property type="match status" value="1"/>
</dbReference>
<name>A0ABP4NZP8_9ACTN</name>
<dbReference type="PANTHER" id="PTHR33154">
    <property type="entry name" value="TRANSCRIPTIONAL REGULATOR, ARSR FAMILY"/>
    <property type="match status" value="1"/>
</dbReference>
<gene>
    <name evidence="5" type="ORF">GCM10009789_25700</name>
</gene>
<protein>
    <recommendedName>
        <fullName evidence="4">HTH arsR-type domain-containing protein</fullName>
    </recommendedName>
</protein>
<dbReference type="Proteomes" id="UP001500393">
    <property type="component" value="Unassembled WGS sequence"/>
</dbReference>
<dbReference type="RefSeq" id="WP_344213266.1">
    <property type="nucleotide sequence ID" value="NZ_BAAAOS010000018.1"/>
</dbReference>
<keyword evidence="6" id="KW-1185">Reference proteome</keyword>
<evidence type="ECO:0000256" key="1">
    <source>
        <dbReference type="ARBA" id="ARBA00023015"/>
    </source>
</evidence>
<accession>A0ABP4NZP8</accession>
<dbReference type="EMBL" id="BAAAOS010000018">
    <property type="protein sequence ID" value="GAA1571006.1"/>
    <property type="molecule type" value="Genomic_DNA"/>
</dbReference>